<evidence type="ECO:0000313" key="2">
    <source>
        <dbReference type="EMBL" id="CAH1999415.1"/>
    </source>
</evidence>
<feature type="region of interest" description="Disordered" evidence="1">
    <location>
        <begin position="1"/>
        <end position="28"/>
    </location>
</feature>
<keyword evidence="3" id="KW-1185">Reference proteome</keyword>
<name>A0A9P0LN78_ACAOB</name>
<gene>
    <name evidence="2" type="ORF">ACAOBT_LOCUS24952</name>
</gene>
<reference evidence="2" key="1">
    <citation type="submission" date="2022-03" db="EMBL/GenBank/DDBJ databases">
        <authorList>
            <person name="Sayadi A."/>
        </authorList>
    </citation>
    <scope>NUCLEOTIDE SEQUENCE</scope>
</reference>
<evidence type="ECO:0000256" key="1">
    <source>
        <dbReference type="SAM" id="MobiDB-lite"/>
    </source>
</evidence>
<dbReference type="AlphaFoldDB" id="A0A9P0LN78"/>
<proteinExistence type="predicted"/>
<organism evidence="2 3">
    <name type="scientific">Acanthoscelides obtectus</name>
    <name type="common">Bean weevil</name>
    <name type="synonym">Bruchus obtectus</name>
    <dbReference type="NCBI Taxonomy" id="200917"/>
    <lineage>
        <taxon>Eukaryota</taxon>
        <taxon>Metazoa</taxon>
        <taxon>Ecdysozoa</taxon>
        <taxon>Arthropoda</taxon>
        <taxon>Hexapoda</taxon>
        <taxon>Insecta</taxon>
        <taxon>Pterygota</taxon>
        <taxon>Neoptera</taxon>
        <taxon>Endopterygota</taxon>
        <taxon>Coleoptera</taxon>
        <taxon>Polyphaga</taxon>
        <taxon>Cucujiformia</taxon>
        <taxon>Chrysomeloidea</taxon>
        <taxon>Chrysomelidae</taxon>
        <taxon>Bruchinae</taxon>
        <taxon>Bruchini</taxon>
        <taxon>Acanthoscelides</taxon>
    </lineage>
</organism>
<dbReference type="Proteomes" id="UP001152888">
    <property type="component" value="Unassembled WGS sequence"/>
</dbReference>
<sequence length="101" mass="11891">MKAVFEEKKRKSPEKEKKTKKNKEDYNKENCAEGKCNKAKLTTDREVKSKKTTTRNKRAKRLKNICLIVMMKIHLMIKLTNAQFATTSQNSQKRKLYVQLV</sequence>
<accession>A0A9P0LN78</accession>
<dbReference type="EMBL" id="CAKOFQ010007364">
    <property type="protein sequence ID" value="CAH1999415.1"/>
    <property type="molecule type" value="Genomic_DNA"/>
</dbReference>
<protein>
    <submittedName>
        <fullName evidence="2">Uncharacterized protein</fullName>
    </submittedName>
</protein>
<evidence type="ECO:0000313" key="3">
    <source>
        <dbReference type="Proteomes" id="UP001152888"/>
    </source>
</evidence>
<comment type="caution">
    <text evidence="2">The sequence shown here is derived from an EMBL/GenBank/DDBJ whole genome shotgun (WGS) entry which is preliminary data.</text>
</comment>